<comment type="similarity">
    <text evidence="1">Belongs to the outer membrane factor (OMF) (TC 1.B.17) family.</text>
</comment>
<dbReference type="Gene3D" id="2.20.200.10">
    <property type="entry name" value="Outer membrane efflux proteins (OEP)"/>
    <property type="match status" value="2"/>
</dbReference>
<feature type="region of interest" description="Disordered" evidence="2">
    <location>
        <begin position="558"/>
        <end position="579"/>
    </location>
</feature>
<proteinExistence type="inferred from homology"/>
<evidence type="ECO:0000313" key="5">
    <source>
        <dbReference type="Proteomes" id="UP000324324"/>
    </source>
</evidence>
<reference evidence="4 5" key="1">
    <citation type="submission" date="2019-09" db="EMBL/GenBank/DDBJ databases">
        <title>Isolation of a novel species in the genus Cupriavidus from patients with sepsis using whole genome sequencing.</title>
        <authorList>
            <person name="Kweon O.J."/>
            <person name="Lee M.-K."/>
        </authorList>
    </citation>
    <scope>NUCLEOTIDE SEQUENCE [LARGE SCALE GENOMIC DNA]</scope>
    <source>
        <strain evidence="4 5">MKL-01</strain>
    </source>
</reference>
<gene>
    <name evidence="4" type="ORF">F1599_23525</name>
</gene>
<keyword evidence="5" id="KW-1185">Reference proteome</keyword>
<dbReference type="PROSITE" id="PS51257">
    <property type="entry name" value="PROKAR_LIPOPROTEIN"/>
    <property type="match status" value="1"/>
</dbReference>
<dbReference type="SUPFAM" id="SSF56954">
    <property type="entry name" value="Outer membrane efflux proteins (OEP)"/>
    <property type="match status" value="1"/>
</dbReference>
<dbReference type="PANTHER" id="PTHR30203:SF33">
    <property type="entry name" value="BLR4455 PROTEIN"/>
    <property type="match status" value="1"/>
</dbReference>
<organism evidence="4 5">
    <name type="scientific">Cupriavidus cauae</name>
    <dbReference type="NCBI Taxonomy" id="2608999"/>
    <lineage>
        <taxon>Bacteria</taxon>
        <taxon>Pseudomonadati</taxon>
        <taxon>Pseudomonadota</taxon>
        <taxon>Betaproteobacteria</taxon>
        <taxon>Burkholderiales</taxon>
        <taxon>Burkholderiaceae</taxon>
        <taxon>Cupriavidus</taxon>
    </lineage>
</organism>
<feature type="region of interest" description="Disordered" evidence="2">
    <location>
        <begin position="37"/>
        <end position="56"/>
    </location>
</feature>
<evidence type="ECO:0000256" key="1">
    <source>
        <dbReference type="ARBA" id="ARBA00007613"/>
    </source>
</evidence>
<dbReference type="Gene3D" id="1.20.1600.10">
    <property type="entry name" value="Outer membrane efflux proteins (OEP)"/>
    <property type="match status" value="2"/>
</dbReference>
<feature type="signal peptide" evidence="3">
    <location>
        <begin position="1"/>
        <end position="17"/>
    </location>
</feature>
<evidence type="ECO:0000256" key="3">
    <source>
        <dbReference type="SAM" id="SignalP"/>
    </source>
</evidence>
<accession>A0A5M8A473</accession>
<feature type="compositionally biased region" description="Low complexity" evidence="2">
    <location>
        <begin position="42"/>
        <end position="54"/>
    </location>
</feature>
<dbReference type="Pfam" id="PF02321">
    <property type="entry name" value="OEP"/>
    <property type="match status" value="2"/>
</dbReference>
<dbReference type="PANTHER" id="PTHR30203">
    <property type="entry name" value="OUTER MEMBRANE CATION EFFLUX PROTEIN"/>
    <property type="match status" value="1"/>
</dbReference>
<feature type="compositionally biased region" description="Low complexity" evidence="2">
    <location>
        <begin position="320"/>
        <end position="333"/>
    </location>
</feature>
<name>A0A5M8A473_9BURK</name>
<dbReference type="Proteomes" id="UP000324324">
    <property type="component" value="Unassembled WGS sequence"/>
</dbReference>
<dbReference type="GO" id="GO:0015562">
    <property type="term" value="F:efflux transmembrane transporter activity"/>
    <property type="evidence" value="ECO:0007669"/>
    <property type="project" value="InterPro"/>
</dbReference>
<dbReference type="AlphaFoldDB" id="A0A5M8A473"/>
<dbReference type="InterPro" id="IPR003423">
    <property type="entry name" value="OMP_efflux"/>
</dbReference>
<keyword evidence="3" id="KW-0732">Signal</keyword>
<comment type="caution">
    <text evidence="4">The sequence shown here is derived from an EMBL/GenBank/DDBJ whole genome shotgun (WGS) entry which is preliminary data.</text>
</comment>
<feature type="chain" id="PRO_5024445992" evidence="3">
    <location>
        <begin position="18"/>
        <end position="579"/>
    </location>
</feature>
<dbReference type="EMBL" id="VWRN01000067">
    <property type="protein sequence ID" value="KAA6117502.1"/>
    <property type="molecule type" value="Genomic_DNA"/>
</dbReference>
<evidence type="ECO:0000313" key="4">
    <source>
        <dbReference type="EMBL" id="KAA6117502.1"/>
    </source>
</evidence>
<dbReference type="InterPro" id="IPR010131">
    <property type="entry name" value="MdtP/NodT-like"/>
</dbReference>
<evidence type="ECO:0000256" key="2">
    <source>
        <dbReference type="SAM" id="MobiDB-lite"/>
    </source>
</evidence>
<feature type="region of interest" description="Disordered" evidence="2">
    <location>
        <begin position="285"/>
        <end position="343"/>
    </location>
</feature>
<protein>
    <submittedName>
        <fullName evidence="4">ABC transporter permease</fullName>
    </submittedName>
</protein>
<sequence>MTLSAFRCKRLSPLVGAATLLAGCAVGPDFVAPPAPDGTRYGAGSSPSTTTSAPVRHGDAQRLLDGADVPAQWWRLFGSAALDGAIRTALANSPTLAQAQASLERAQHDYAAAAGIAQWPAIDARLDAARQQVNIESMGITAFPSPPPFTLYGASVRVSYVLDLFGAQRRELEGLRAAVDFQRFELEAARLSLAANVATAAIREASLRAQIEDTEALVDAQRRQLAIVEQGVTLGGTARVEAERQRGELAQTETLLPGLTRQLAATRHQLAVYLGLPPAAAAEPVSELAGEPAHKAASASTSGPASERARQPSSERSNKAASAPTGGPAAEPGADSEAGQAASNAPATAVPVFRLAELRLPDTLPVSLPSTLARRRPDIRAAAALLHRASADIGVATANLYPSLTLSASAGTQSRSGGDLFDHLNVWNIAAGLVQPVFRGGALRARQRAAEAAYRQALAAHRQAVLQGLREVADALQAVHSDAATLRARAEAARRAAATLAIVTEQYRLGGVSQLALIDAQRQHRETTLALTRASADRLADSAALLQALGGGWWQTEAEANAGAPPPHRAANPPTTASR</sequence>